<dbReference type="GO" id="GO:0033857">
    <property type="term" value="F:5-diphosphoinositol pentakisphosphate 1-kinase activity"/>
    <property type="evidence" value="ECO:0007669"/>
    <property type="project" value="TreeGrafter"/>
</dbReference>
<dbReference type="InterPro" id="IPR029033">
    <property type="entry name" value="His_PPase_superfam"/>
</dbReference>
<dbReference type="STRING" id="8081.ENSPREP00000009005"/>
<dbReference type="Gene3D" id="3.40.50.11950">
    <property type="match status" value="1"/>
</dbReference>
<dbReference type="EC" id="2.7.4.24" evidence="11"/>
<keyword evidence="7 11" id="KW-0418">Kinase</keyword>
<reference evidence="13" key="3">
    <citation type="submission" date="2025-09" db="UniProtKB">
        <authorList>
            <consortium name="Ensembl"/>
        </authorList>
    </citation>
    <scope>IDENTIFICATION</scope>
    <source>
        <strain evidence="13">Guanapo</strain>
    </source>
</reference>
<dbReference type="GO" id="GO:0006020">
    <property type="term" value="P:inositol metabolic process"/>
    <property type="evidence" value="ECO:0007669"/>
    <property type="project" value="TreeGrafter"/>
</dbReference>
<keyword evidence="8 11" id="KW-0067">ATP-binding</keyword>
<keyword evidence="5 11" id="KW-0808">Transferase</keyword>
<dbReference type="AlphaFoldDB" id="A0A3P9NHD8"/>
<keyword evidence="14" id="KW-1185">Reference proteome</keyword>
<dbReference type="Gene3D" id="3.40.50.1240">
    <property type="entry name" value="Phosphoglycerate mutase-like"/>
    <property type="match status" value="1"/>
</dbReference>
<dbReference type="FunFam" id="3.40.50.11950:FF:000001">
    <property type="entry name" value="Inositol hexakisphosphate and diphosphoinositol-pentakisphosphate kinase"/>
    <property type="match status" value="1"/>
</dbReference>
<dbReference type="Pfam" id="PF18086">
    <property type="entry name" value="PPIP5K2_N"/>
    <property type="match status" value="1"/>
</dbReference>
<protein>
    <recommendedName>
        <fullName evidence="11">Inositol hexakisphosphate and diphosphoinositol-pentakisphosphate kinase</fullName>
        <ecNumber evidence="11">2.7.4.24</ecNumber>
    </recommendedName>
</protein>
<dbReference type="GO" id="GO:0005829">
    <property type="term" value="C:cytosol"/>
    <property type="evidence" value="ECO:0007669"/>
    <property type="project" value="UniProtKB-SubCell"/>
</dbReference>
<evidence type="ECO:0000259" key="12">
    <source>
        <dbReference type="Pfam" id="PF18086"/>
    </source>
</evidence>
<dbReference type="Pfam" id="PF00328">
    <property type="entry name" value="His_Phos_2"/>
    <property type="match status" value="1"/>
</dbReference>
<dbReference type="GO" id="GO:0052723">
    <property type="term" value="F:inositol hexakisphosphate 1-kinase activity"/>
    <property type="evidence" value="ECO:0007669"/>
    <property type="project" value="RHEA"/>
</dbReference>
<dbReference type="GeneTree" id="ENSGT00390000009048"/>
<comment type="catalytic activity">
    <reaction evidence="9">
        <text>5-diphospho-1D-myo-inositol 1,2,3,4,6-pentakisphosphate + ATP + H(+) = 1,5-bis(diphospho)-1D-myo-inositol 2,3,4,6-tetrakisphosphate + ADP</text>
        <dbReference type="Rhea" id="RHEA:10276"/>
        <dbReference type="ChEBI" id="CHEBI:15378"/>
        <dbReference type="ChEBI" id="CHEBI:30616"/>
        <dbReference type="ChEBI" id="CHEBI:58628"/>
        <dbReference type="ChEBI" id="CHEBI:77983"/>
        <dbReference type="ChEBI" id="CHEBI:456216"/>
        <dbReference type="EC" id="2.7.4.24"/>
    </reaction>
    <physiologicalReaction direction="left-to-right" evidence="9">
        <dbReference type="Rhea" id="RHEA:10277"/>
    </physiologicalReaction>
</comment>
<comment type="catalytic activity">
    <reaction evidence="10">
        <text>1D-myo-inositol hexakisphosphate + ATP = 1-diphospho-1D-myo-inositol 2,3,4,5,6-pentakisphosphate + ADP</text>
        <dbReference type="Rhea" id="RHEA:37459"/>
        <dbReference type="ChEBI" id="CHEBI:30616"/>
        <dbReference type="ChEBI" id="CHEBI:58130"/>
        <dbReference type="ChEBI" id="CHEBI:74946"/>
        <dbReference type="ChEBI" id="CHEBI:456216"/>
        <dbReference type="EC" id="2.7.4.24"/>
    </reaction>
    <physiologicalReaction direction="left-to-right" evidence="10">
        <dbReference type="Rhea" id="RHEA:37460"/>
    </physiologicalReaction>
</comment>
<dbReference type="Bgee" id="ENSPREG00000006124">
    <property type="expression patterns" value="Expressed in caudal fin and 1 other cell type or tissue"/>
</dbReference>
<evidence type="ECO:0000256" key="5">
    <source>
        <dbReference type="ARBA" id="ARBA00022679"/>
    </source>
</evidence>
<dbReference type="GO" id="GO:0032958">
    <property type="term" value="P:inositol phosphate biosynthetic process"/>
    <property type="evidence" value="ECO:0007669"/>
    <property type="project" value="TreeGrafter"/>
</dbReference>
<comment type="similarity">
    <text evidence="2 11">Belongs to the histidine acid phosphatase family. VIP1 subfamily.</text>
</comment>
<evidence type="ECO:0000313" key="14">
    <source>
        <dbReference type="Proteomes" id="UP000242638"/>
    </source>
</evidence>
<dbReference type="InterPro" id="IPR040557">
    <property type="entry name" value="VIP1_N"/>
</dbReference>
<feature type="domain" description="VIP1 N-terminal" evidence="12">
    <location>
        <begin position="65"/>
        <end position="154"/>
    </location>
</feature>
<evidence type="ECO:0000256" key="3">
    <source>
        <dbReference type="ARBA" id="ARBA00022490"/>
    </source>
</evidence>
<dbReference type="FunFam" id="3.40.50.1240:FF:000013">
    <property type="entry name" value="Inositol hexakisphosphate and diphosphoinositol-pentakisphosphate kinase"/>
    <property type="match status" value="1"/>
</dbReference>
<evidence type="ECO:0000256" key="7">
    <source>
        <dbReference type="ARBA" id="ARBA00022777"/>
    </source>
</evidence>
<dbReference type="InterPro" id="IPR037446">
    <property type="entry name" value="His_Pase_VIP1"/>
</dbReference>
<name>A0A3P9NHD8_POERE</name>
<evidence type="ECO:0000313" key="13">
    <source>
        <dbReference type="Ensembl" id="ENSPREP00000009005.1"/>
    </source>
</evidence>
<dbReference type="FunFam" id="3.30.470.20:FF:000003">
    <property type="entry name" value="Inositol hexakisphosphate and diphosphoinositol-pentakisphosphate kinase"/>
    <property type="match status" value="1"/>
</dbReference>
<proteinExistence type="inferred from homology"/>
<keyword evidence="4" id="KW-0597">Phosphoprotein</keyword>
<dbReference type="SUPFAM" id="SSF56059">
    <property type="entry name" value="Glutathione synthetase ATP-binding domain-like"/>
    <property type="match status" value="1"/>
</dbReference>
<dbReference type="InterPro" id="IPR000560">
    <property type="entry name" value="His_Pase_clade-2"/>
</dbReference>
<reference evidence="13" key="2">
    <citation type="submission" date="2025-08" db="UniProtKB">
        <authorList>
            <consortium name="Ensembl"/>
        </authorList>
    </citation>
    <scope>IDENTIFICATION</scope>
    <source>
        <strain evidence="13">Guanapo</strain>
    </source>
</reference>
<dbReference type="FunFam" id="3.40.50.11950:FF:000003">
    <property type="entry name" value="Inositol hexakisphosphate and diphosphoinositol-pentakisphosphate kinase"/>
    <property type="match status" value="1"/>
</dbReference>
<keyword evidence="6 11" id="KW-0547">Nucleotide-binding</keyword>
<evidence type="ECO:0000256" key="10">
    <source>
        <dbReference type="ARBA" id="ARBA00034629"/>
    </source>
</evidence>
<keyword evidence="3 11" id="KW-0963">Cytoplasm</keyword>
<reference evidence="14" key="1">
    <citation type="submission" date="2013-11" db="EMBL/GenBank/DDBJ databases">
        <title>The genomic landscape of the Guanapo guppy.</title>
        <authorList>
            <person name="Kuenstner A."/>
            <person name="Dreyer C."/>
        </authorList>
    </citation>
    <scope>NUCLEOTIDE SEQUENCE</scope>
    <source>
        <strain evidence="14">Guanapo</strain>
    </source>
</reference>
<dbReference type="PANTHER" id="PTHR12750:SF13">
    <property type="entry name" value="INOSITOL HEXAKISPHOSPHATE AND DIPHOSPHOINOSITOL-PENTAKISPHOSPHATE KINASE"/>
    <property type="match status" value="1"/>
</dbReference>
<evidence type="ECO:0000256" key="9">
    <source>
        <dbReference type="ARBA" id="ARBA00033696"/>
    </source>
</evidence>
<dbReference type="InterPro" id="IPR033379">
    <property type="entry name" value="Acid_Pase_AS"/>
</dbReference>
<dbReference type="OMA" id="AQIWACS"/>
<dbReference type="GO" id="GO:0005524">
    <property type="term" value="F:ATP binding"/>
    <property type="evidence" value="ECO:0007669"/>
    <property type="project" value="UniProtKB-KW"/>
</dbReference>
<accession>A0A3P9NHD8</accession>
<organism evidence="13 14">
    <name type="scientific">Poecilia reticulata</name>
    <name type="common">Guppy</name>
    <name type="synonym">Acanthophacelus reticulatus</name>
    <dbReference type="NCBI Taxonomy" id="8081"/>
    <lineage>
        <taxon>Eukaryota</taxon>
        <taxon>Metazoa</taxon>
        <taxon>Chordata</taxon>
        <taxon>Craniata</taxon>
        <taxon>Vertebrata</taxon>
        <taxon>Euteleostomi</taxon>
        <taxon>Actinopterygii</taxon>
        <taxon>Neopterygii</taxon>
        <taxon>Teleostei</taxon>
        <taxon>Neoteleostei</taxon>
        <taxon>Acanthomorphata</taxon>
        <taxon>Ovalentaria</taxon>
        <taxon>Atherinomorphae</taxon>
        <taxon>Cyprinodontiformes</taxon>
        <taxon>Poeciliidae</taxon>
        <taxon>Poeciliinae</taxon>
        <taxon>Poecilia</taxon>
    </lineage>
</organism>
<dbReference type="Ensembl" id="ENSPRET00000009114.1">
    <property type="protein sequence ID" value="ENSPREP00000009005.1"/>
    <property type="gene ID" value="ENSPREG00000006124.1"/>
</dbReference>
<comment type="subcellular location">
    <subcellularLocation>
        <location evidence="1 11">Cytoplasm</location>
        <location evidence="1 11">Cytosol</location>
    </subcellularLocation>
</comment>
<dbReference type="Gene3D" id="3.30.470.20">
    <property type="entry name" value="ATP-grasp fold, B domain"/>
    <property type="match status" value="1"/>
</dbReference>
<evidence type="ECO:0000256" key="6">
    <source>
        <dbReference type="ARBA" id="ARBA00022741"/>
    </source>
</evidence>
<dbReference type="SUPFAM" id="SSF53254">
    <property type="entry name" value="Phosphoglycerate mutase-like"/>
    <property type="match status" value="1"/>
</dbReference>
<dbReference type="Proteomes" id="UP000242638">
    <property type="component" value="Unassembled WGS sequence"/>
</dbReference>
<dbReference type="PANTHER" id="PTHR12750">
    <property type="entry name" value="DIPHOSPHOINOSITOL PENTAKISPHOSPHATE KINASE"/>
    <property type="match status" value="1"/>
</dbReference>
<comment type="function">
    <text evidence="11">Bifunctional inositol kinase that acts in concert with the IP6K kinases to synthesize the diphosphate group-containing inositol pyrophosphates diphosphoinositol pentakisphosphate, PP-InsP5, and bis-diphosphoinositol tetrakisphosphate, (PP)2-InsP4. PP-InsP5 and (PP)2-InsP4, also respectively called InsP7 and InsP8, may regulate a variety of cellular processes, including apoptosis, vesicle trafficking, cytoskeletal dynamics, and exocytosis. Phosphorylates inositol hexakisphosphate (InsP6).</text>
</comment>
<evidence type="ECO:0000256" key="8">
    <source>
        <dbReference type="ARBA" id="ARBA00022840"/>
    </source>
</evidence>
<dbReference type="CDD" id="cd07061">
    <property type="entry name" value="HP_HAP_like"/>
    <property type="match status" value="1"/>
</dbReference>
<sequence length="1116" mass="126968">MSEPCNGPRPVEERGRIRRDVPRFVIGCEEDEQDMGQMEAGMKNEMLHQDDMEVYENESPSERQIVVGICAMMKKSKSKPMTQILERLCKFDYIDVVIFPEEVILEEPVEKWPLCDCLISFHSKGFPLDKAVEYAKLRNPMLINDLNMQYFIQDRREVYRILQEEGIDLPRYGVLNRDPDDPEECNLVEGEDHVEVNGEVFPKPFVEKPVCAEDHNVYIYYPTSAGGGSQRLFRKIGSRSSVYSPESNVRKTGSYIYEEFMPTDGTDVKVYTVGPDYAHAEARKSPALDGKVERDSEGKEIRYPVMLTAMEKLVARKVCLAFKQTVCGFDLLRANGHSYVCDVNGFSFVKNSMKYYDDCAKVLGNMVMRELAPQLHIPWSIPMEAEDIPIVPTTSGTMMELRCVIAIIRHGDRTPKQKMKMEVRHPLFFELFKKYGGYKTGKLKLKKPKQLQEVLDIARLLLVELGQHNDCEIEEKKSKLEQLKTVLEMYGHFSGINRKVQLTYLRNGQPKASSEEEDCKKDGPSLLLVLKWGGELTPAGRVQAEELGRAFRCMYPGGQGDFAGFPGCGLLRLHSTYRHDLKIYASDEGRVQMTAAAFAKGLLALEGELTPILVQMVKSANMNGLLDSDSDSLTDCQQKVKARLHEIMQKDQDFTQDDFQKLAPTGSPSLVNSMKVIENPVKTCDKVYALIQSLTSQIRKRLEDPKSADLQLYHSETLELMLQRWSKLERDFRMKNGRYDISKIPDIYDCIKYDSQHNASVGLEDTLELFRLSRALADIVIPQEYGINKAEKLDIAQAYCVPLMKKIYLDLQRTHEDEAVNKLHPLYSRGVMSPGRHVRTRLYFTSESHVHSLLSMFRYGGLLDEVKDQQWKQAMDYLSAVTELNYMTQIVIMLYEDNNKDPSSEERFHVELHFSPGVKGCEDEENVPMGFGFRPASSEGSLEDLSQDQTDDALPVTELINLQRRSPMIRNRKTGSMEVEESLPLSSIHNALLRFEGCSMVPSIYPLETLHNSLSLKQVEEFLSKVCESSGEAQAKAMKGGSYGSSTLTDVDVWRKFTSSSASLSDQRTSAPLSRLCEGRVRVFSQKQLCSQPCSRTHSDFDTDWSRCSLNRPSVW</sequence>
<dbReference type="PROSITE" id="PS00616">
    <property type="entry name" value="HIS_ACID_PHOSPHAT_1"/>
    <property type="match status" value="1"/>
</dbReference>
<evidence type="ECO:0000256" key="2">
    <source>
        <dbReference type="ARBA" id="ARBA00005609"/>
    </source>
</evidence>
<evidence type="ECO:0000256" key="4">
    <source>
        <dbReference type="ARBA" id="ARBA00022553"/>
    </source>
</evidence>
<evidence type="ECO:0000256" key="11">
    <source>
        <dbReference type="RuleBase" id="RU365032"/>
    </source>
</evidence>
<evidence type="ECO:0000256" key="1">
    <source>
        <dbReference type="ARBA" id="ARBA00004514"/>
    </source>
</evidence>